<keyword evidence="4 10" id="KW-0732">Signal</keyword>
<evidence type="ECO:0000256" key="6">
    <source>
        <dbReference type="ARBA" id="ARBA00022825"/>
    </source>
</evidence>
<dbReference type="PANTHER" id="PTHR10795">
    <property type="entry name" value="PROPROTEIN CONVERTASE SUBTILISIN/KEXIN"/>
    <property type="match status" value="1"/>
</dbReference>
<sequence>MERRKKSSFFILPSTIIFFLLIFIDVHGQTLPIVDEKQVHTYIVHVLRSEGSDEFLGYEDRETWHKSFLPNTTLDSGEPRLIYSYREVISGFAARLTSEEVRDMESMEGFLYAEQDKELSLRTTYTPSFIGLSQRDGLWVDSFKGQGVIIGVIDTGITAGHASFLESTVDKPMPPPPKKWKGKCEVTRYCNNKVIGAVSFQGGKIGPPMVDPDYEGHGSHCAGIAAGSMVPDADVRGMAKGTASGVAPRAHLAIYQSCTETYCTLSDTLKAMDQAIDDGVDVLSISLGDRAMPFYKDSMAIGAFSAVSKGLVVCLPAGNSGPDISSIVNDAPWTMTVGASSHDRRVKATVKLGDGTKLEGQTGYELSTLNSSLPIVFPGFPGQNGTEGCFSGSFRNIDVKGKIVVCYMVRGTFVEMGVNVKAAGGKAMIIANKGREGITTYSDVHVLPTAHVNDSSLQKLWNYKKSNPNPTATITFEGTYFGARPSPTIPSFSSRGPSLINGGILKPDIVGPGVNILSAFPVKPGPGPKAPPGSYFNFMSGTSMATPHLAGVAALLKSTHKNWSAAAIKSAIMTTADRLDLDLKPIRDDYNDSRNPANLFALGAGQVNPRAANDPGLVYDIIPFNYIQYLCGLGYSNENVSAIARRQVQCDKINKIMPEDLNYPSISVTLATKTKKNITRELTNVVDGGTEVYHAVVEEPNGISVVVSPNTLRFSKLDEKKKFTVEIKVTGIPLSKGKSAEGQLLWTSGKHKVRSPISVTFA</sequence>
<evidence type="ECO:0000256" key="1">
    <source>
        <dbReference type="ARBA" id="ARBA00004613"/>
    </source>
</evidence>
<dbReference type="PROSITE" id="PS51892">
    <property type="entry name" value="SUBTILASE"/>
    <property type="match status" value="1"/>
</dbReference>
<comment type="subcellular location">
    <subcellularLocation>
        <location evidence="1">Secreted</location>
    </subcellularLocation>
</comment>
<dbReference type="InterPro" id="IPR023827">
    <property type="entry name" value="Peptidase_S8_Asp-AS"/>
</dbReference>
<dbReference type="InterPro" id="IPR034197">
    <property type="entry name" value="Peptidases_S8_3"/>
</dbReference>
<evidence type="ECO:0000259" key="12">
    <source>
        <dbReference type="Pfam" id="PF02225"/>
    </source>
</evidence>
<evidence type="ECO:0000259" key="11">
    <source>
        <dbReference type="Pfam" id="PF00082"/>
    </source>
</evidence>
<dbReference type="OrthoDB" id="784830at2759"/>
<evidence type="ECO:0000256" key="5">
    <source>
        <dbReference type="ARBA" id="ARBA00022801"/>
    </source>
</evidence>
<evidence type="ECO:0000256" key="4">
    <source>
        <dbReference type="ARBA" id="ARBA00022729"/>
    </source>
</evidence>
<keyword evidence="7" id="KW-0325">Glycoprotein</keyword>
<dbReference type="PRINTS" id="PR00723">
    <property type="entry name" value="SUBTILISIN"/>
</dbReference>
<dbReference type="Pfam" id="PF00082">
    <property type="entry name" value="Peptidase_S8"/>
    <property type="match status" value="1"/>
</dbReference>
<evidence type="ECO:0000256" key="10">
    <source>
        <dbReference type="SAM" id="SignalP"/>
    </source>
</evidence>
<dbReference type="PROSITE" id="PS00136">
    <property type="entry name" value="SUBTILASE_ASP"/>
    <property type="match status" value="1"/>
</dbReference>
<dbReference type="PROSITE" id="PS00137">
    <property type="entry name" value="SUBTILASE_HIS"/>
    <property type="match status" value="1"/>
</dbReference>
<feature type="active site" description="Charge relay system" evidence="8 9">
    <location>
        <position position="217"/>
    </location>
</feature>
<evidence type="ECO:0000259" key="14">
    <source>
        <dbReference type="Pfam" id="PF17766"/>
    </source>
</evidence>
<dbReference type="AlphaFoldDB" id="A0A9D5D509"/>
<gene>
    <name evidence="15" type="ORF">J5N97_002803</name>
</gene>
<dbReference type="Gene3D" id="3.30.70.80">
    <property type="entry name" value="Peptidase S8 propeptide/proteinase inhibitor I9"/>
    <property type="match status" value="1"/>
</dbReference>
<dbReference type="InterPro" id="IPR000209">
    <property type="entry name" value="Peptidase_S8/S53_dom"/>
</dbReference>
<dbReference type="Pfam" id="PF17766">
    <property type="entry name" value="fn3_6"/>
    <property type="match status" value="1"/>
</dbReference>
<dbReference type="Pfam" id="PF02225">
    <property type="entry name" value="PA"/>
    <property type="match status" value="1"/>
</dbReference>
<keyword evidence="5 9" id="KW-0378">Hydrolase</keyword>
<feature type="domain" description="Inhibitor I9" evidence="13">
    <location>
        <begin position="41"/>
        <end position="121"/>
    </location>
</feature>
<keyword evidence="3 9" id="KW-0645">Protease</keyword>
<evidence type="ECO:0000313" key="15">
    <source>
        <dbReference type="EMBL" id="KAJ0984447.1"/>
    </source>
</evidence>
<evidence type="ECO:0000256" key="8">
    <source>
        <dbReference type="PIRSR" id="PIRSR615500-1"/>
    </source>
</evidence>
<dbReference type="Gene3D" id="3.40.50.200">
    <property type="entry name" value="Peptidase S8/S53 domain"/>
    <property type="match status" value="1"/>
</dbReference>
<protein>
    <recommendedName>
        <fullName evidence="17">Subtilisin-like protease SBT1.2</fullName>
    </recommendedName>
</protein>
<dbReference type="CDD" id="cd04852">
    <property type="entry name" value="Peptidases_S8_3"/>
    <property type="match status" value="1"/>
</dbReference>
<dbReference type="Pfam" id="PF05922">
    <property type="entry name" value="Inhibitor_I9"/>
    <property type="match status" value="1"/>
</dbReference>
<evidence type="ECO:0000256" key="3">
    <source>
        <dbReference type="ARBA" id="ARBA00022670"/>
    </source>
</evidence>
<keyword evidence="16" id="KW-1185">Reference proteome</keyword>
<comment type="caution">
    <text evidence="15">The sequence shown here is derived from an EMBL/GenBank/DDBJ whole genome shotgun (WGS) entry which is preliminary data.</text>
</comment>
<reference evidence="15" key="2">
    <citation type="journal article" date="2022" name="Hortic Res">
        <title>The genome of Dioscorea zingiberensis sheds light on the biosynthesis, origin and evolution of the medicinally important diosgenin saponins.</title>
        <authorList>
            <person name="Li Y."/>
            <person name="Tan C."/>
            <person name="Li Z."/>
            <person name="Guo J."/>
            <person name="Li S."/>
            <person name="Chen X."/>
            <person name="Wang C."/>
            <person name="Dai X."/>
            <person name="Yang H."/>
            <person name="Song W."/>
            <person name="Hou L."/>
            <person name="Xu J."/>
            <person name="Tong Z."/>
            <person name="Xu A."/>
            <person name="Yuan X."/>
            <person name="Wang W."/>
            <person name="Yang Q."/>
            <person name="Chen L."/>
            <person name="Sun Z."/>
            <person name="Wang K."/>
            <person name="Pan B."/>
            <person name="Chen J."/>
            <person name="Bao Y."/>
            <person name="Liu F."/>
            <person name="Qi X."/>
            <person name="Gang D.R."/>
            <person name="Wen J."/>
            <person name="Li J."/>
        </authorList>
    </citation>
    <scope>NUCLEOTIDE SEQUENCE</scope>
    <source>
        <strain evidence="15">Dzin_1.0</strain>
    </source>
</reference>
<feature type="domain" description="PA" evidence="12">
    <location>
        <begin position="376"/>
        <end position="460"/>
    </location>
</feature>
<dbReference type="InterPro" id="IPR010259">
    <property type="entry name" value="S8pro/Inhibitor_I9"/>
</dbReference>
<dbReference type="InterPro" id="IPR003137">
    <property type="entry name" value="PA_domain"/>
</dbReference>
<evidence type="ECO:0000259" key="13">
    <source>
        <dbReference type="Pfam" id="PF05922"/>
    </source>
</evidence>
<feature type="domain" description="Peptidase S8/S53" evidence="11">
    <location>
        <begin position="145"/>
        <end position="603"/>
    </location>
</feature>
<evidence type="ECO:0000256" key="2">
    <source>
        <dbReference type="ARBA" id="ARBA00011073"/>
    </source>
</evidence>
<feature type="domain" description="Subtilisin-like protease fibronectin type-III" evidence="14">
    <location>
        <begin position="660"/>
        <end position="759"/>
    </location>
</feature>
<proteinExistence type="inferred from homology"/>
<dbReference type="SUPFAM" id="SSF52743">
    <property type="entry name" value="Subtilisin-like"/>
    <property type="match status" value="1"/>
</dbReference>
<evidence type="ECO:0008006" key="17">
    <source>
        <dbReference type="Google" id="ProtNLM"/>
    </source>
</evidence>
<dbReference type="InterPro" id="IPR037045">
    <property type="entry name" value="S8pro/Inhibitor_I9_sf"/>
</dbReference>
<feature type="active site" description="Charge relay system" evidence="8 9">
    <location>
        <position position="543"/>
    </location>
</feature>
<dbReference type="GO" id="GO:0005576">
    <property type="term" value="C:extracellular region"/>
    <property type="evidence" value="ECO:0007669"/>
    <property type="project" value="UniProtKB-SubCell"/>
</dbReference>
<comment type="similarity">
    <text evidence="2 9">Belongs to the peptidase S8 family.</text>
</comment>
<dbReference type="CDD" id="cd02120">
    <property type="entry name" value="PA_subtilisin_like"/>
    <property type="match status" value="1"/>
</dbReference>
<dbReference type="InterPro" id="IPR015500">
    <property type="entry name" value="Peptidase_S8_subtilisin-rel"/>
</dbReference>
<feature type="signal peptide" evidence="10">
    <location>
        <begin position="1"/>
        <end position="28"/>
    </location>
</feature>
<dbReference type="GO" id="GO:0006508">
    <property type="term" value="P:proteolysis"/>
    <property type="evidence" value="ECO:0007669"/>
    <property type="project" value="UniProtKB-KW"/>
</dbReference>
<evidence type="ECO:0000313" key="16">
    <source>
        <dbReference type="Proteomes" id="UP001085076"/>
    </source>
</evidence>
<feature type="chain" id="PRO_5038360493" description="Subtilisin-like protease SBT1.2" evidence="10">
    <location>
        <begin position="29"/>
        <end position="762"/>
    </location>
</feature>
<dbReference type="InterPro" id="IPR045051">
    <property type="entry name" value="SBT"/>
</dbReference>
<dbReference type="Proteomes" id="UP001085076">
    <property type="component" value="Miscellaneous, Linkage group lg01"/>
</dbReference>
<name>A0A9D5D509_9LILI</name>
<dbReference type="InterPro" id="IPR041469">
    <property type="entry name" value="Subtilisin-like_FN3"/>
</dbReference>
<dbReference type="GO" id="GO:0004252">
    <property type="term" value="F:serine-type endopeptidase activity"/>
    <property type="evidence" value="ECO:0007669"/>
    <property type="project" value="UniProtKB-UniRule"/>
</dbReference>
<evidence type="ECO:0000256" key="7">
    <source>
        <dbReference type="ARBA" id="ARBA00023180"/>
    </source>
</evidence>
<dbReference type="InterPro" id="IPR022398">
    <property type="entry name" value="Peptidase_S8_His-AS"/>
</dbReference>
<reference evidence="15" key="1">
    <citation type="submission" date="2021-03" db="EMBL/GenBank/DDBJ databases">
        <authorList>
            <person name="Li Z."/>
            <person name="Yang C."/>
        </authorList>
    </citation>
    <scope>NUCLEOTIDE SEQUENCE</scope>
    <source>
        <strain evidence="15">Dzin_1.0</strain>
        <tissue evidence="15">Leaf</tissue>
    </source>
</reference>
<organism evidence="15 16">
    <name type="scientific">Dioscorea zingiberensis</name>
    <dbReference type="NCBI Taxonomy" id="325984"/>
    <lineage>
        <taxon>Eukaryota</taxon>
        <taxon>Viridiplantae</taxon>
        <taxon>Streptophyta</taxon>
        <taxon>Embryophyta</taxon>
        <taxon>Tracheophyta</taxon>
        <taxon>Spermatophyta</taxon>
        <taxon>Magnoliopsida</taxon>
        <taxon>Liliopsida</taxon>
        <taxon>Dioscoreales</taxon>
        <taxon>Dioscoreaceae</taxon>
        <taxon>Dioscorea</taxon>
    </lineage>
</organism>
<dbReference type="Gene3D" id="3.50.30.30">
    <property type="match status" value="1"/>
</dbReference>
<evidence type="ECO:0000256" key="9">
    <source>
        <dbReference type="PROSITE-ProRule" id="PRU01240"/>
    </source>
</evidence>
<keyword evidence="6 9" id="KW-0720">Serine protease</keyword>
<accession>A0A9D5D509</accession>
<feature type="active site" description="Charge relay system" evidence="8 9">
    <location>
        <position position="154"/>
    </location>
</feature>
<dbReference type="EMBL" id="JAGGNH010000001">
    <property type="protein sequence ID" value="KAJ0984447.1"/>
    <property type="molecule type" value="Genomic_DNA"/>
</dbReference>
<dbReference type="InterPro" id="IPR036852">
    <property type="entry name" value="Peptidase_S8/S53_dom_sf"/>
</dbReference>
<dbReference type="Gene3D" id="2.60.40.2310">
    <property type="match status" value="1"/>
</dbReference>